<dbReference type="PANTHER" id="PTHR10806:SF6">
    <property type="entry name" value="SIGNAL PEPTIDASE COMPLEX CATALYTIC SUBUNIT SEC11"/>
    <property type="match status" value="1"/>
</dbReference>
<dbReference type="EMBL" id="QWEH01000018">
    <property type="protein sequence ID" value="RHW29867.1"/>
    <property type="molecule type" value="Genomic_DNA"/>
</dbReference>
<dbReference type="GO" id="GO:0009003">
    <property type="term" value="F:signal peptidase activity"/>
    <property type="evidence" value="ECO:0007669"/>
    <property type="project" value="UniProtKB-EC"/>
</dbReference>
<accession>A0A417YBH5</accession>
<dbReference type="InterPro" id="IPR019533">
    <property type="entry name" value="Peptidase_S26"/>
</dbReference>
<dbReference type="PRINTS" id="PR00728">
    <property type="entry name" value="SIGNALPTASE"/>
</dbReference>
<dbReference type="GO" id="GO:0004252">
    <property type="term" value="F:serine-type endopeptidase activity"/>
    <property type="evidence" value="ECO:0007669"/>
    <property type="project" value="UniProtKB-UniRule"/>
</dbReference>
<keyword evidence="3 6" id="KW-1133">Transmembrane helix</keyword>
<keyword evidence="4 6" id="KW-0472">Membrane</keyword>
<gene>
    <name evidence="7" type="ORF">D1B32_19610</name>
</gene>
<proteinExistence type="predicted"/>
<evidence type="ECO:0000256" key="1">
    <source>
        <dbReference type="ARBA" id="ARBA00004370"/>
    </source>
</evidence>
<evidence type="ECO:0000256" key="2">
    <source>
        <dbReference type="ARBA" id="ARBA00022692"/>
    </source>
</evidence>
<name>A0A417YBH5_9BACI</name>
<evidence type="ECO:0000256" key="5">
    <source>
        <dbReference type="NCBIfam" id="TIGR02228"/>
    </source>
</evidence>
<evidence type="ECO:0000256" key="4">
    <source>
        <dbReference type="ARBA" id="ARBA00023136"/>
    </source>
</evidence>
<dbReference type="CDD" id="cd06530">
    <property type="entry name" value="S26_SPase_I"/>
    <property type="match status" value="1"/>
</dbReference>
<dbReference type="AlphaFoldDB" id="A0A417YBH5"/>
<dbReference type="NCBIfam" id="TIGR02228">
    <property type="entry name" value="sigpep_I_arch"/>
    <property type="match status" value="1"/>
</dbReference>
<organism evidence="7 8">
    <name type="scientific">Oceanobacillus profundus</name>
    <dbReference type="NCBI Taxonomy" id="372463"/>
    <lineage>
        <taxon>Bacteria</taxon>
        <taxon>Bacillati</taxon>
        <taxon>Bacillota</taxon>
        <taxon>Bacilli</taxon>
        <taxon>Bacillales</taxon>
        <taxon>Bacillaceae</taxon>
        <taxon>Oceanobacillus</taxon>
    </lineage>
</organism>
<evidence type="ECO:0000256" key="3">
    <source>
        <dbReference type="ARBA" id="ARBA00022989"/>
    </source>
</evidence>
<evidence type="ECO:0000256" key="6">
    <source>
        <dbReference type="SAM" id="Phobius"/>
    </source>
</evidence>
<dbReference type="InterPro" id="IPR001733">
    <property type="entry name" value="Peptidase_S26B"/>
</dbReference>
<keyword evidence="7" id="KW-0378">Hydrolase</keyword>
<keyword evidence="8" id="KW-1185">Reference proteome</keyword>
<dbReference type="GO" id="GO:0006465">
    <property type="term" value="P:signal peptide processing"/>
    <property type="evidence" value="ECO:0007669"/>
    <property type="project" value="UniProtKB-UniRule"/>
</dbReference>
<dbReference type="EC" id="3.4.21.89" evidence="5"/>
<dbReference type="GO" id="GO:0016020">
    <property type="term" value="C:membrane"/>
    <property type="evidence" value="ECO:0007669"/>
    <property type="project" value="UniProtKB-SubCell"/>
</dbReference>
<reference evidence="7 8" key="1">
    <citation type="journal article" date="2007" name="Int. J. Syst. Evol. Microbiol.">
        <title>Oceanobacillus profundus sp. nov., isolated from a deep-sea sediment core.</title>
        <authorList>
            <person name="Kim Y.G."/>
            <person name="Choi D.H."/>
            <person name="Hyun S."/>
            <person name="Cho B.C."/>
        </authorList>
    </citation>
    <scope>NUCLEOTIDE SEQUENCE [LARGE SCALE GENOMIC DNA]</scope>
    <source>
        <strain evidence="7 8">DSM 18246</strain>
    </source>
</reference>
<dbReference type="Proteomes" id="UP000285456">
    <property type="component" value="Unassembled WGS sequence"/>
</dbReference>
<protein>
    <recommendedName>
        <fullName evidence="5">Signal peptidase I</fullName>
        <ecNumber evidence="5">3.4.21.89</ecNumber>
    </recommendedName>
</protein>
<comment type="subcellular location">
    <subcellularLocation>
        <location evidence="1">Membrane</location>
    </subcellularLocation>
</comment>
<dbReference type="OrthoDB" id="2243765at2"/>
<dbReference type="NCBIfam" id="NF046067">
    <property type="entry name" value="SigPepSipWBacil"/>
    <property type="match status" value="1"/>
</dbReference>
<dbReference type="SUPFAM" id="SSF51306">
    <property type="entry name" value="LexA/Signal peptidase"/>
    <property type="match status" value="1"/>
</dbReference>
<evidence type="ECO:0000313" key="8">
    <source>
        <dbReference type="Proteomes" id="UP000285456"/>
    </source>
</evidence>
<feature type="transmembrane region" description="Helical" evidence="6">
    <location>
        <begin position="12"/>
        <end position="32"/>
    </location>
</feature>
<comment type="caution">
    <text evidence="7">The sequence shown here is derived from an EMBL/GenBank/DDBJ whole genome shotgun (WGS) entry which is preliminary data.</text>
</comment>
<feature type="transmembrane region" description="Helical" evidence="6">
    <location>
        <begin position="152"/>
        <end position="172"/>
    </location>
</feature>
<keyword evidence="2 6" id="KW-0812">Transmembrane</keyword>
<evidence type="ECO:0000313" key="7">
    <source>
        <dbReference type="EMBL" id="RHW29867.1"/>
    </source>
</evidence>
<dbReference type="PANTHER" id="PTHR10806">
    <property type="entry name" value="SIGNAL PEPTIDASE COMPLEX CATALYTIC SUBUNIT SEC11"/>
    <property type="match status" value="1"/>
</dbReference>
<dbReference type="InterPro" id="IPR036286">
    <property type="entry name" value="LexA/Signal_pep-like_sf"/>
</dbReference>
<sequence>MLMLLKWTNRIVTGVLFILLIGVTILVIPAKITGEQPEIFGYQLKSVLSGSMEPSIQTGSLIAIKSVKGEKIPHIQEGDVITFIGEENNLITHRISDIALTDSSTVYTTKGDNNNATDSAPVLAENVVGLYSGLTIPYAGYVINFVQSPNGYILFMVIPGLFMVGYAVFTIWRTLRELDDRTKHFVDNAE</sequence>